<dbReference type="AlphaFoldDB" id="A0AAJ5V1Q8"/>
<name>A0AAJ5V1Q8_9PSED</name>
<organism evidence="1 2">
    <name type="scientific">Pseudomonas juntendi</name>
    <dbReference type="NCBI Taxonomy" id="2666183"/>
    <lineage>
        <taxon>Bacteria</taxon>
        <taxon>Pseudomonadati</taxon>
        <taxon>Pseudomonadota</taxon>
        <taxon>Gammaproteobacteria</taxon>
        <taxon>Pseudomonadales</taxon>
        <taxon>Pseudomonadaceae</taxon>
        <taxon>Pseudomonas</taxon>
    </lineage>
</organism>
<gene>
    <name evidence="1" type="ORF">PWA60_28200</name>
</gene>
<accession>A0AAJ5V1Q8</accession>
<evidence type="ECO:0000313" key="2">
    <source>
        <dbReference type="Proteomes" id="UP001217631"/>
    </source>
</evidence>
<sequence length="528" mass="58923">MLVYANQLFFLPTNTADELIGTFARWLGKRVHVPIDRERMLEGIRALRFRDQSFLTTTSTFVLGKSESYPFLFNATYSYSDNEVIGRRWTVEMGLRQHQAQAEIECTVILKTEERSACVRELVEVSCPTLIEWLAQRALVSGTPGANYHLLTPDTVGTYLQLVTAADRRLPVVLMSCDRDGAYSMPIETIQPQIVGLCDIFLVPQVVSSYRLENLVGRDRYTFNGGVRIFWPPRPTDEPGSCTGTVLLPPSSSSPGHPRYSGSNNQILAAITDHSNVPLSLRHISREKVSEQIVRSRLQHIQSASADLPDNDAELQVYQELLGSVDDELRGRSQEISTLRDEINSLTTENGRLLSLMAGYGHSTHEASVDVDLVRLRTAVLAQLGNTSSLVQSLEFVQGLFPERVDVLDSAFKSAQESDDARFKFCRKAGDLLLVLVTNYWEVLAGGGPDQTAKDCFGAQAYSANESGLSSRGRAERTFLYRGEPVFMDKHLKIGGKDSLATTLRIHFEWFSGDRKIVIGHCGRHLRF</sequence>
<reference evidence="1" key="1">
    <citation type="submission" date="2023-02" db="EMBL/GenBank/DDBJ databases">
        <title>tmexCD-toprJ-like cluster.</title>
        <authorList>
            <person name="Gao X."/>
            <person name="Wang C."/>
            <person name="Liu J."/>
        </authorList>
    </citation>
    <scope>NUCLEOTIDE SEQUENCE</scope>
    <source>
        <strain evidence="1">GDW21C697WI</strain>
        <plasmid evidence="1">pHNGDW697-1</plasmid>
    </source>
</reference>
<dbReference type="EMBL" id="CP118678">
    <property type="protein sequence ID" value="WEA23358.1"/>
    <property type="molecule type" value="Genomic_DNA"/>
</dbReference>
<geneLocation type="plasmid" evidence="1 2">
    <name>pHNGDW697-1</name>
</geneLocation>
<dbReference type="Proteomes" id="UP001217631">
    <property type="component" value="Plasmid pHNGDW697-1"/>
</dbReference>
<protein>
    <submittedName>
        <fullName evidence="1">Uncharacterized protein</fullName>
    </submittedName>
</protein>
<dbReference type="RefSeq" id="WP_084850968.1">
    <property type="nucleotide sequence ID" value="NZ_CP118678.1"/>
</dbReference>
<proteinExistence type="predicted"/>
<keyword evidence="1" id="KW-0614">Plasmid</keyword>
<evidence type="ECO:0000313" key="1">
    <source>
        <dbReference type="EMBL" id="WEA23358.1"/>
    </source>
</evidence>